<dbReference type="Proteomes" id="UP000678513">
    <property type="component" value="Chromosome"/>
</dbReference>
<organism evidence="2 3">
    <name type="scientific">Arachnia rubra</name>
    <dbReference type="NCBI Taxonomy" id="1547448"/>
    <lineage>
        <taxon>Bacteria</taxon>
        <taxon>Bacillati</taxon>
        <taxon>Actinomycetota</taxon>
        <taxon>Actinomycetes</taxon>
        <taxon>Propionibacteriales</taxon>
        <taxon>Propionibacteriaceae</taxon>
        <taxon>Arachnia</taxon>
    </lineage>
</organism>
<feature type="domain" description="Tc1-like transposase DDE" evidence="1">
    <location>
        <begin position="8"/>
        <end position="83"/>
    </location>
</feature>
<evidence type="ECO:0000313" key="2">
    <source>
        <dbReference type="EMBL" id="QUC08050.1"/>
    </source>
</evidence>
<sequence length="112" mass="13178">MSHQKSDLIIDALTHLTKQYPGKHITIVWDNASFHRSQELRKLLGPGNTLENIHLINMPAYAPDHNPIEHVWAEAKNNISNEQRDTFNHTRQAFEEFITKNKFPYRINKDFE</sequence>
<name>A0ABX7Y4D5_9ACTN</name>
<dbReference type="Gene3D" id="3.30.420.10">
    <property type="entry name" value="Ribonuclease H-like superfamily/Ribonuclease H"/>
    <property type="match status" value="1"/>
</dbReference>
<accession>A0ABX7Y4D5</accession>
<protein>
    <submittedName>
        <fullName evidence="2">Transposase</fullName>
    </submittedName>
</protein>
<evidence type="ECO:0000259" key="1">
    <source>
        <dbReference type="Pfam" id="PF13358"/>
    </source>
</evidence>
<dbReference type="RefSeq" id="WP_212323495.1">
    <property type="nucleotide sequence ID" value="NZ_AP024463.1"/>
</dbReference>
<dbReference type="InterPro" id="IPR036397">
    <property type="entry name" value="RNaseH_sf"/>
</dbReference>
<proteinExistence type="predicted"/>
<keyword evidence="3" id="KW-1185">Reference proteome</keyword>
<dbReference type="InterPro" id="IPR038717">
    <property type="entry name" value="Tc1-like_DDE_dom"/>
</dbReference>
<gene>
    <name evidence="2" type="ORF">J5A65_14270</name>
</gene>
<dbReference type="Pfam" id="PF13358">
    <property type="entry name" value="DDE_3"/>
    <property type="match status" value="1"/>
</dbReference>
<evidence type="ECO:0000313" key="3">
    <source>
        <dbReference type="Proteomes" id="UP000678513"/>
    </source>
</evidence>
<dbReference type="EMBL" id="CP072384">
    <property type="protein sequence ID" value="QUC08050.1"/>
    <property type="molecule type" value="Genomic_DNA"/>
</dbReference>
<reference evidence="2 3" key="1">
    <citation type="submission" date="2021-03" db="EMBL/GenBank/DDBJ databases">
        <title>Human Oral Microbial Genomes.</title>
        <authorList>
            <person name="Johnston C.D."/>
            <person name="Chen T."/>
            <person name="Dewhirst F.E."/>
        </authorList>
    </citation>
    <scope>NUCLEOTIDE SEQUENCE [LARGE SCALE GENOMIC DNA]</scope>
    <source>
        <strain evidence="2 3">DSMZ 100122</strain>
    </source>
</reference>